<protein>
    <submittedName>
        <fullName evidence="1">Uncharacterized protein</fullName>
    </submittedName>
</protein>
<accession>A0ABN5LJZ3</accession>
<dbReference type="EMBL" id="CP029477">
    <property type="protein sequence ID" value="AWM76015.1"/>
    <property type="molecule type" value="Genomic_DNA"/>
</dbReference>
<sequence length="61" mass="6709">MLIKPQGSKYATASDTFQSLQLTDAGVSQGKQKIFANVNLKIDSGKKFYCKLHQVGGNQLY</sequence>
<dbReference type="Proteomes" id="UP000246036">
    <property type="component" value="Chromosome"/>
</dbReference>
<evidence type="ECO:0000313" key="1">
    <source>
        <dbReference type="EMBL" id="AWM76015.1"/>
    </source>
</evidence>
<proteinExistence type="predicted"/>
<reference evidence="1 2" key="1">
    <citation type="submission" date="2018-05" db="EMBL/GenBank/DDBJ databases">
        <title>Reference genomes for bee gut microbiota database.</title>
        <authorList>
            <person name="Ellegaard K.M."/>
        </authorList>
    </citation>
    <scope>NUCLEOTIDE SEQUENCE [LARGE SCALE GENOMIC DNA]</scope>
    <source>
        <strain evidence="1 2">ESL0186</strain>
    </source>
</reference>
<evidence type="ECO:0000313" key="2">
    <source>
        <dbReference type="Proteomes" id="UP000246036"/>
    </source>
</evidence>
<name>A0ABN5LJZ3_9LACO</name>
<gene>
    <name evidence="1" type="ORF">DKL58_08505</name>
</gene>
<keyword evidence="2" id="KW-1185">Reference proteome</keyword>
<organism evidence="1 2">
    <name type="scientific">Lactobacillus kullabergensis</name>
    <dbReference type="NCBI Taxonomy" id="1218493"/>
    <lineage>
        <taxon>Bacteria</taxon>
        <taxon>Bacillati</taxon>
        <taxon>Bacillota</taxon>
        <taxon>Bacilli</taxon>
        <taxon>Lactobacillales</taxon>
        <taxon>Lactobacillaceae</taxon>
        <taxon>Lactobacillus</taxon>
    </lineage>
</organism>